<dbReference type="PANTHER" id="PTHR38115:SF1">
    <property type="entry name" value="LIPOCALIN-LIKE DOMAIN-CONTAINING PROTEIN"/>
    <property type="match status" value="1"/>
</dbReference>
<evidence type="ECO:0000313" key="2">
    <source>
        <dbReference type="Proteomes" id="UP000214365"/>
    </source>
</evidence>
<sequence>MAAPDHVTMKDLSGIWVMSKSLSDDMEPSLKLQGIPWVIRKVVSWATITGRLKQTVDENGTTLISIEQTATSGIKGETETHRLNWSPVTHASTMFGSQTVRSRWVILNDNAKSEDGRALDPFLTEGWLDRESPHVQVSIQSEKGWTAEQIWGFAQVEEKRYHVRKFLVRNNEEEAKVQIVYEWLQS</sequence>
<dbReference type="Proteomes" id="UP000214365">
    <property type="component" value="Unassembled WGS sequence"/>
</dbReference>
<dbReference type="AlphaFoldDB" id="A0A1Q5Q9G7"/>
<keyword evidence="2" id="KW-1185">Reference proteome</keyword>
<evidence type="ECO:0000313" key="1">
    <source>
        <dbReference type="EMBL" id="OKL60778.1"/>
    </source>
</evidence>
<dbReference type="InterPro" id="IPR053037">
    <property type="entry name" value="Pericyclase_pydY-like"/>
</dbReference>
<reference evidence="1 2" key="1">
    <citation type="submission" date="2015-06" db="EMBL/GenBank/DDBJ databases">
        <title>Talaromyces atroroseus IBT 11181 draft genome.</title>
        <authorList>
            <person name="Rasmussen K.B."/>
            <person name="Rasmussen S."/>
            <person name="Petersen B."/>
            <person name="Sicheritz-Ponten T."/>
            <person name="Mortensen U.H."/>
            <person name="Thrane U."/>
        </authorList>
    </citation>
    <scope>NUCLEOTIDE SEQUENCE [LARGE SCALE GENOMIC DNA]</scope>
    <source>
        <strain evidence="1 2">IBT 11181</strain>
    </source>
</reference>
<organism evidence="1 2">
    <name type="scientific">Talaromyces atroroseus</name>
    <dbReference type="NCBI Taxonomy" id="1441469"/>
    <lineage>
        <taxon>Eukaryota</taxon>
        <taxon>Fungi</taxon>
        <taxon>Dikarya</taxon>
        <taxon>Ascomycota</taxon>
        <taxon>Pezizomycotina</taxon>
        <taxon>Eurotiomycetes</taxon>
        <taxon>Eurotiomycetidae</taxon>
        <taxon>Eurotiales</taxon>
        <taxon>Trichocomaceae</taxon>
        <taxon>Talaromyces</taxon>
        <taxon>Talaromyces sect. Trachyspermi</taxon>
    </lineage>
</organism>
<gene>
    <name evidence="1" type="ORF">UA08_04444</name>
</gene>
<protein>
    <recommendedName>
        <fullName evidence="3">Lipocalin-like domain-containing protein</fullName>
    </recommendedName>
</protein>
<name>A0A1Q5Q9G7_TALAT</name>
<dbReference type="PANTHER" id="PTHR38115">
    <property type="entry name" value="LIPOCALIN-LIKE DOMAIN-CONTAINING PROTEIN"/>
    <property type="match status" value="1"/>
</dbReference>
<comment type="caution">
    <text evidence="1">The sequence shown here is derived from an EMBL/GenBank/DDBJ whole genome shotgun (WGS) entry which is preliminary data.</text>
</comment>
<dbReference type="OrthoDB" id="425354at2759"/>
<dbReference type="GeneID" id="31004199"/>
<dbReference type="RefSeq" id="XP_020120899.1">
    <property type="nucleotide sequence ID" value="XM_020266768.1"/>
</dbReference>
<proteinExistence type="predicted"/>
<evidence type="ECO:0008006" key="3">
    <source>
        <dbReference type="Google" id="ProtNLM"/>
    </source>
</evidence>
<accession>A0A1Q5Q9G7</accession>
<dbReference type="EMBL" id="LFMY01000005">
    <property type="protein sequence ID" value="OKL60778.1"/>
    <property type="molecule type" value="Genomic_DNA"/>
</dbReference>